<comment type="caution">
    <text evidence="1">The sequence shown here is derived from an EMBL/GenBank/DDBJ whole genome shotgun (WGS) entry which is preliminary data.</text>
</comment>
<evidence type="ECO:0000313" key="1">
    <source>
        <dbReference type="EMBL" id="KAH0467428.1"/>
    </source>
</evidence>
<name>A0AAV7HHB5_DENCH</name>
<proteinExistence type="predicted"/>
<keyword evidence="2" id="KW-1185">Reference proteome</keyword>
<reference evidence="1 2" key="1">
    <citation type="journal article" date="2021" name="Hortic Res">
        <title>Chromosome-scale assembly of the Dendrobium chrysotoxum genome enhances the understanding of orchid evolution.</title>
        <authorList>
            <person name="Zhang Y."/>
            <person name="Zhang G.Q."/>
            <person name="Zhang D."/>
            <person name="Liu X.D."/>
            <person name="Xu X.Y."/>
            <person name="Sun W.H."/>
            <person name="Yu X."/>
            <person name="Zhu X."/>
            <person name="Wang Z.W."/>
            <person name="Zhao X."/>
            <person name="Zhong W.Y."/>
            <person name="Chen H."/>
            <person name="Yin W.L."/>
            <person name="Huang T."/>
            <person name="Niu S.C."/>
            <person name="Liu Z.J."/>
        </authorList>
    </citation>
    <scope>NUCLEOTIDE SEQUENCE [LARGE SCALE GENOMIC DNA]</scope>
    <source>
        <strain evidence="1">Lindl</strain>
    </source>
</reference>
<accession>A0AAV7HHB5</accession>
<gene>
    <name evidence="1" type="ORF">IEQ34_004666</name>
</gene>
<sequence length="78" mass="7918">MEQEKIDSQAGIRKRGFFSARGLCTSPSSVPTHLLLPSKTNSAAAGIFKSNSLCPELATSDDDEAAAAAAAAAAPLPS</sequence>
<organism evidence="1 2">
    <name type="scientific">Dendrobium chrysotoxum</name>
    <name type="common">Orchid</name>
    <dbReference type="NCBI Taxonomy" id="161865"/>
    <lineage>
        <taxon>Eukaryota</taxon>
        <taxon>Viridiplantae</taxon>
        <taxon>Streptophyta</taxon>
        <taxon>Embryophyta</taxon>
        <taxon>Tracheophyta</taxon>
        <taxon>Spermatophyta</taxon>
        <taxon>Magnoliopsida</taxon>
        <taxon>Liliopsida</taxon>
        <taxon>Asparagales</taxon>
        <taxon>Orchidaceae</taxon>
        <taxon>Epidendroideae</taxon>
        <taxon>Malaxideae</taxon>
        <taxon>Dendrobiinae</taxon>
        <taxon>Dendrobium</taxon>
    </lineage>
</organism>
<dbReference type="EMBL" id="JAGFBR010000005">
    <property type="protein sequence ID" value="KAH0467428.1"/>
    <property type="molecule type" value="Genomic_DNA"/>
</dbReference>
<dbReference type="Proteomes" id="UP000775213">
    <property type="component" value="Unassembled WGS sequence"/>
</dbReference>
<protein>
    <submittedName>
        <fullName evidence="1">Uncharacterized protein</fullName>
    </submittedName>
</protein>
<evidence type="ECO:0000313" key="2">
    <source>
        <dbReference type="Proteomes" id="UP000775213"/>
    </source>
</evidence>
<dbReference type="AlphaFoldDB" id="A0AAV7HHB5"/>